<evidence type="ECO:0000256" key="1">
    <source>
        <dbReference type="SAM" id="Phobius"/>
    </source>
</evidence>
<keyword evidence="3" id="KW-1185">Reference proteome</keyword>
<name>A0ABT5C170_9BACT</name>
<sequence>MPWYVYFAYFFGGAFLANALPHLIAGVSGQPLQTPFASPPFKGLSPPAVNVAWALANLAFAYLLLVRVEALDLRSWSDVGVCFVGFGAMALQCARSLARLRKQPLP</sequence>
<keyword evidence="1" id="KW-1133">Transmembrane helix</keyword>
<dbReference type="EMBL" id="JAQNDK010000002">
    <property type="protein sequence ID" value="MDC0680165.1"/>
    <property type="molecule type" value="Genomic_DNA"/>
</dbReference>
<comment type="caution">
    <text evidence="2">The sequence shown here is derived from an EMBL/GenBank/DDBJ whole genome shotgun (WGS) entry which is preliminary data.</text>
</comment>
<feature type="transmembrane region" description="Helical" evidence="1">
    <location>
        <begin position="48"/>
        <end position="66"/>
    </location>
</feature>
<proteinExistence type="predicted"/>
<dbReference type="RefSeq" id="WP_272097199.1">
    <property type="nucleotide sequence ID" value="NZ_JAQNDK010000002.1"/>
</dbReference>
<reference evidence="2 3" key="1">
    <citation type="submission" date="2023-01" db="EMBL/GenBank/DDBJ databases">
        <title>Minimal conservation of predation-associated metabolite biosynthetic gene clusters underscores biosynthetic potential of Myxococcota including descriptions for ten novel species: Archangium lansinium sp. nov., Myxococcus landrumus sp. nov., Nannocystis bai.</title>
        <authorList>
            <person name="Ahearne A."/>
            <person name="Stevens C."/>
            <person name="Dowd S."/>
        </authorList>
    </citation>
    <scope>NUCLEOTIDE SEQUENCE [LARGE SCALE GENOMIC DNA]</scope>
    <source>
        <strain evidence="2 3">WIWO2</strain>
    </source>
</reference>
<evidence type="ECO:0000313" key="3">
    <source>
        <dbReference type="Proteomes" id="UP001217485"/>
    </source>
</evidence>
<feature type="transmembrane region" description="Helical" evidence="1">
    <location>
        <begin position="6"/>
        <end position="27"/>
    </location>
</feature>
<gene>
    <name evidence="2" type="ORF">POL72_20660</name>
</gene>
<protein>
    <submittedName>
        <fullName evidence="2">Uncharacterized protein</fullName>
    </submittedName>
</protein>
<feature type="transmembrane region" description="Helical" evidence="1">
    <location>
        <begin position="78"/>
        <end position="98"/>
    </location>
</feature>
<keyword evidence="1" id="KW-0812">Transmembrane</keyword>
<keyword evidence="1" id="KW-0472">Membrane</keyword>
<evidence type="ECO:0000313" key="2">
    <source>
        <dbReference type="EMBL" id="MDC0680165.1"/>
    </source>
</evidence>
<dbReference type="Proteomes" id="UP001217485">
    <property type="component" value="Unassembled WGS sequence"/>
</dbReference>
<accession>A0ABT5C170</accession>
<organism evidence="2 3">
    <name type="scientific">Sorangium atrum</name>
    <dbReference type="NCBI Taxonomy" id="2995308"/>
    <lineage>
        <taxon>Bacteria</taxon>
        <taxon>Pseudomonadati</taxon>
        <taxon>Myxococcota</taxon>
        <taxon>Polyangia</taxon>
        <taxon>Polyangiales</taxon>
        <taxon>Polyangiaceae</taxon>
        <taxon>Sorangium</taxon>
    </lineage>
</organism>